<dbReference type="AlphaFoldDB" id="E1SP52"/>
<dbReference type="KEGG" id="fbl:Fbal_0487"/>
<keyword evidence="3" id="KW-1185">Reference proteome</keyword>
<feature type="chain" id="PRO_5003150996" description="DUF3016 domain-containing protein" evidence="1">
    <location>
        <begin position="19"/>
        <end position="175"/>
    </location>
</feature>
<dbReference type="InterPro" id="IPR021557">
    <property type="entry name" value="DUF3016"/>
</dbReference>
<dbReference type="RefSeq" id="WP_013344007.1">
    <property type="nucleotide sequence ID" value="NC_014541.1"/>
</dbReference>
<dbReference type="Pfam" id="PF11454">
    <property type="entry name" value="DUF3016"/>
    <property type="match status" value="1"/>
</dbReference>
<proteinExistence type="predicted"/>
<dbReference type="STRING" id="550540.Fbal_0487"/>
<name>E1SP52_FERBD</name>
<keyword evidence="1" id="KW-0732">Signal</keyword>
<sequence>MRKMIWLALALFTGSAMAEDAPKWPTQDGDVTVIWQEPDNYRDVKTGSGVQSRYQNHVFATLGKHMQKKIEPLLAEGETATFTVTDLDLAGDVRPSFGATPNDIRIVKSVYPPRIEFSYEVKGADGSVKVSGEEKLADLGFDTRSVTRYRNDALRYEMQMLDDWISRTLEPQLKP</sequence>
<dbReference type="GeneID" id="67180728"/>
<evidence type="ECO:0008006" key="4">
    <source>
        <dbReference type="Google" id="ProtNLM"/>
    </source>
</evidence>
<dbReference type="Proteomes" id="UP000006683">
    <property type="component" value="Chromosome"/>
</dbReference>
<dbReference type="HOGENOM" id="CLU_100616_1_0_6"/>
<organism evidence="2 3">
    <name type="scientific">Ferrimonas balearica (strain DSM 9799 / CCM 4581 / KCTC 23876 / PAT)</name>
    <dbReference type="NCBI Taxonomy" id="550540"/>
    <lineage>
        <taxon>Bacteria</taxon>
        <taxon>Pseudomonadati</taxon>
        <taxon>Pseudomonadota</taxon>
        <taxon>Gammaproteobacteria</taxon>
        <taxon>Alteromonadales</taxon>
        <taxon>Ferrimonadaceae</taxon>
        <taxon>Ferrimonas</taxon>
    </lineage>
</organism>
<evidence type="ECO:0000256" key="1">
    <source>
        <dbReference type="SAM" id="SignalP"/>
    </source>
</evidence>
<dbReference type="EMBL" id="CP002209">
    <property type="protein sequence ID" value="ADN74701.1"/>
    <property type="molecule type" value="Genomic_DNA"/>
</dbReference>
<protein>
    <recommendedName>
        <fullName evidence="4">DUF3016 domain-containing protein</fullName>
    </recommendedName>
</protein>
<evidence type="ECO:0000313" key="3">
    <source>
        <dbReference type="Proteomes" id="UP000006683"/>
    </source>
</evidence>
<evidence type="ECO:0000313" key="2">
    <source>
        <dbReference type="EMBL" id="ADN74701.1"/>
    </source>
</evidence>
<reference evidence="2 3" key="1">
    <citation type="journal article" date="2010" name="Stand. Genomic Sci.">
        <title>Complete genome sequence of Ferrimonas balearica type strain (PAT).</title>
        <authorList>
            <person name="Nolan M."/>
            <person name="Sikorski J."/>
            <person name="Davenport K."/>
            <person name="Lucas S."/>
            <person name="Glavina Del Rio T."/>
            <person name="Tice H."/>
            <person name="Cheng J."/>
            <person name="Goodwin L."/>
            <person name="Pitluck S."/>
            <person name="Liolios K."/>
            <person name="Ivanova N."/>
            <person name="Mavromatis K."/>
            <person name="Ovchinnikova G."/>
            <person name="Pati A."/>
            <person name="Chen A."/>
            <person name="Palaniappan K."/>
            <person name="Land M."/>
            <person name="Hauser L."/>
            <person name="Chang Y."/>
            <person name="Jeffries C."/>
            <person name="Tapia R."/>
            <person name="Brettin T."/>
            <person name="Detter J."/>
            <person name="Han C."/>
            <person name="Yasawong M."/>
            <person name="Rohde M."/>
            <person name="Tindall B."/>
            <person name="Goker M."/>
            <person name="Woyke T."/>
            <person name="Bristow J."/>
            <person name="Eisen J."/>
            <person name="Markowitz V."/>
            <person name="Hugenholtz P."/>
            <person name="Kyrpides N."/>
            <person name="Klenk H."/>
            <person name="Lapidus A."/>
        </authorList>
    </citation>
    <scope>NUCLEOTIDE SEQUENCE [LARGE SCALE GENOMIC DNA]</scope>
    <source>
        <strain evidence="3">DSM 9799 / CCM 4581 / KCTC 23876 / PAT</strain>
    </source>
</reference>
<accession>E1SP52</accession>
<gene>
    <name evidence="2" type="ordered locus">Fbal_0487</name>
</gene>
<feature type="signal peptide" evidence="1">
    <location>
        <begin position="1"/>
        <end position="18"/>
    </location>
</feature>
<dbReference type="eggNOG" id="ENOG50331S4">
    <property type="taxonomic scope" value="Bacteria"/>
</dbReference>